<feature type="region of interest" description="Disordered" evidence="1">
    <location>
        <begin position="64"/>
        <end position="83"/>
    </location>
</feature>
<keyword evidence="3" id="KW-1185">Reference proteome</keyword>
<protein>
    <recommendedName>
        <fullName evidence="4">Transposase</fullName>
    </recommendedName>
</protein>
<evidence type="ECO:0000256" key="1">
    <source>
        <dbReference type="SAM" id="MobiDB-lite"/>
    </source>
</evidence>
<organism evidence="2 3">
    <name type="scientific">Vigna unguiculata</name>
    <name type="common">Cowpea</name>
    <dbReference type="NCBI Taxonomy" id="3917"/>
    <lineage>
        <taxon>Eukaryota</taxon>
        <taxon>Viridiplantae</taxon>
        <taxon>Streptophyta</taxon>
        <taxon>Embryophyta</taxon>
        <taxon>Tracheophyta</taxon>
        <taxon>Spermatophyta</taxon>
        <taxon>Magnoliopsida</taxon>
        <taxon>eudicotyledons</taxon>
        <taxon>Gunneridae</taxon>
        <taxon>Pentapetalae</taxon>
        <taxon>rosids</taxon>
        <taxon>fabids</taxon>
        <taxon>Fabales</taxon>
        <taxon>Fabaceae</taxon>
        <taxon>Papilionoideae</taxon>
        <taxon>50 kb inversion clade</taxon>
        <taxon>NPAAA clade</taxon>
        <taxon>indigoferoid/millettioid clade</taxon>
        <taxon>Phaseoleae</taxon>
        <taxon>Vigna</taxon>
    </lineage>
</organism>
<evidence type="ECO:0000313" key="2">
    <source>
        <dbReference type="EMBL" id="QCE04772.1"/>
    </source>
</evidence>
<evidence type="ECO:0008006" key="4">
    <source>
        <dbReference type="Google" id="ProtNLM"/>
    </source>
</evidence>
<reference evidence="2 3" key="1">
    <citation type="submission" date="2019-04" db="EMBL/GenBank/DDBJ databases">
        <title>An improved genome assembly and genetic linkage map for asparagus bean, Vigna unguiculata ssp. sesquipedialis.</title>
        <authorList>
            <person name="Xia Q."/>
            <person name="Zhang R."/>
            <person name="Dong Y."/>
        </authorList>
    </citation>
    <scope>NUCLEOTIDE SEQUENCE [LARGE SCALE GENOMIC DNA]</scope>
    <source>
        <tissue evidence="2">Leaf</tissue>
    </source>
</reference>
<dbReference type="EMBL" id="CP039352">
    <property type="protein sequence ID" value="QCE04772.1"/>
    <property type="molecule type" value="Genomic_DNA"/>
</dbReference>
<dbReference type="AlphaFoldDB" id="A0A4D6MVX7"/>
<accession>A0A4D6MVX7</accession>
<feature type="compositionally biased region" description="Polar residues" evidence="1">
    <location>
        <begin position="180"/>
        <end position="191"/>
    </location>
</feature>
<name>A0A4D6MVX7_VIGUN</name>
<gene>
    <name evidence="2" type="ORF">DEO72_LG8g2812</name>
</gene>
<feature type="region of interest" description="Disordered" evidence="1">
    <location>
        <begin position="238"/>
        <end position="261"/>
    </location>
</feature>
<evidence type="ECO:0000313" key="3">
    <source>
        <dbReference type="Proteomes" id="UP000501690"/>
    </source>
</evidence>
<feature type="region of interest" description="Disordered" evidence="1">
    <location>
        <begin position="172"/>
        <end position="200"/>
    </location>
</feature>
<sequence length="261" mass="29311">MYLNIEVERDWEEAYRQRVEEIESDGFVGSTTSTGLQCWKEVAGGKSRGRVYGTGDLGANIQPGVTSLTQPSLSRTEDEHARHNERLEQELAETKRYCAMIQDEMKLIRQQLALVLEKQSTNSSTGTSQEAYRQRVEEIESDGFVGSTTSTGLQCWKEVAGGKSRGRVYGTGDLGANIQPGVTSLTQPSLSRTEDEHARHNERLEQELAETKRYCAMIQDEMKLIRQQLALVLEKQSTNSSTGTSQVHHHYDEDLDDQPIL</sequence>
<proteinExistence type="predicted"/>
<feature type="compositionally biased region" description="Polar residues" evidence="1">
    <location>
        <begin position="64"/>
        <end position="74"/>
    </location>
</feature>
<dbReference type="Proteomes" id="UP000501690">
    <property type="component" value="Linkage Group LG8"/>
</dbReference>